<feature type="coiled-coil region" evidence="1">
    <location>
        <begin position="1"/>
        <end position="35"/>
    </location>
</feature>
<proteinExistence type="predicted"/>
<evidence type="ECO:0008006" key="4">
    <source>
        <dbReference type="Google" id="ProtNLM"/>
    </source>
</evidence>
<name>A0A517W4X4_9PLAN</name>
<sequence>MNDHTSKVEELLSRLNGLESVLMHIQHDIEQLNEAILQQGRVVDAITKSMKQLDFRIGMLEEEEEGPDSYQEKPPHY</sequence>
<dbReference type="AlphaFoldDB" id="A0A517W4X4"/>
<keyword evidence="1" id="KW-0175">Coiled coil</keyword>
<organism evidence="2 3">
    <name type="scientific">Gimesia aquarii</name>
    <dbReference type="NCBI Taxonomy" id="2527964"/>
    <lineage>
        <taxon>Bacteria</taxon>
        <taxon>Pseudomonadati</taxon>
        <taxon>Planctomycetota</taxon>
        <taxon>Planctomycetia</taxon>
        <taxon>Planctomycetales</taxon>
        <taxon>Planctomycetaceae</taxon>
        <taxon>Gimesia</taxon>
    </lineage>
</organism>
<reference evidence="2 3" key="1">
    <citation type="submission" date="2019-03" db="EMBL/GenBank/DDBJ databases">
        <title>Deep-cultivation of Planctomycetes and their phenomic and genomic characterization uncovers novel biology.</title>
        <authorList>
            <person name="Wiegand S."/>
            <person name="Jogler M."/>
            <person name="Boedeker C."/>
            <person name="Pinto D."/>
            <person name="Vollmers J."/>
            <person name="Rivas-Marin E."/>
            <person name="Kohn T."/>
            <person name="Peeters S.H."/>
            <person name="Heuer A."/>
            <person name="Rast P."/>
            <person name="Oberbeckmann S."/>
            <person name="Bunk B."/>
            <person name="Jeske O."/>
            <person name="Meyerdierks A."/>
            <person name="Storesund J.E."/>
            <person name="Kallscheuer N."/>
            <person name="Luecker S."/>
            <person name="Lage O.M."/>
            <person name="Pohl T."/>
            <person name="Merkel B.J."/>
            <person name="Hornburger P."/>
            <person name="Mueller R.-W."/>
            <person name="Bruemmer F."/>
            <person name="Labrenz M."/>
            <person name="Spormann A.M."/>
            <person name="Op den Camp H."/>
            <person name="Overmann J."/>
            <person name="Amann R."/>
            <person name="Jetten M.S.M."/>
            <person name="Mascher T."/>
            <person name="Medema M.H."/>
            <person name="Devos D.P."/>
            <person name="Kaster A.-K."/>
            <person name="Ovreas L."/>
            <person name="Rohde M."/>
            <person name="Galperin M.Y."/>
            <person name="Jogler C."/>
        </authorList>
    </citation>
    <scope>NUCLEOTIDE SEQUENCE [LARGE SCALE GENOMIC DNA]</scope>
    <source>
        <strain evidence="2 3">V144</strain>
    </source>
</reference>
<dbReference type="KEGG" id="gaw:V144x_58120"/>
<gene>
    <name evidence="2" type="ORF">V144x_58120</name>
</gene>
<dbReference type="Pfam" id="PF04102">
    <property type="entry name" value="SlyX"/>
    <property type="match status" value="1"/>
</dbReference>
<evidence type="ECO:0000313" key="2">
    <source>
        <dbReference type="EMBL" id="QDU00299.1"/>
    </source>
</evidence>
<accession>A0A517W4X4</accession>
<protein>
    <recommendedName>
        <fullName evidence="4">Protein SlyX</fullName>
    </recommendedName>
</protein>
<dbReference type="EMBL" id="CP037920">
    <property type="protein sequence ID" value="QDU00299.1"/>
    <property type="molecule type" value="Genomic_DNA"/>
</dbReference>
<evidence type="ECO:0000313" key="3">
    <source>
        <dbReference type="Proteomes" id="UP000318704"/>
    </source>
</evidence>
<dbReference type="Proteomes" id="UP000318704">
    <property type="component" value="Chromosome"/>
</dbReference>
<dbReference type="InterPro" id="IPR007236">
    <property type="entry name" value="SlyX"/>
</dbReference>
<dbReference type="RefSeq" id="WP_197998682.1">
    <property type="nucleotide sequence ID" value="NZ_CP037920.1"/>
</dbReference>
<evidence type="ECO:0000256" key="1">
    <source>
        <dbReference type="SAM" id="Coils"/>
    </source>
</evidence>